<dbReference type="Proteomes" id="UP000030645">
    <property type="component" value="Unassembled WGS sequence"/>
</dbReference>
<keyword evidence="2" id="KW-1185">Reference proteome</keyword>
<name>W9R252_9ROSA</name>
<sequence>MCDFARSVADLGELRADLGKLRVSRSGAKSARSEANGSKFVMESYVDGVGLHDFGSFEADSGRAWIDCRDSDAIGPDSSVIWVVSGVVRVKSRNSIMARADPSKVRAGSRNYGGPKSGICDIDAIETDSGGIWFGLTFNKIRANFSRSWTGFLDPGVA</sequence>
<proteinExistence type="predicted"/>
<gene>
    <name evidence="1" type="ORF">L484_024653</name>
</gene>
<evidence type="ECO:0000313" key="2">
    <source>
        <dbReference type="Proteomes" id="UP000030645"/>
    </source>
</evidence>
<evidence type="ECO:0000313" key="1">
    <source>
        <dbReference type="EMBL" id="EXB52103.1"/>
    </source>
</evidence>
<organism evidence="1 2">
    <name type="scientific">Morus notabilis</name>
    <dbReference type="NCBI Taxonomy" id="981085"/>
    <lineage>
        <taxon>Eukaryota</taxon>
        <taxon>Viridiplantae</taxon>
        <taxon>Streptophyta</taxon>
        <taxon>Embryophyta</taxon>
        <taxon>Tracheophyta</taxon>
        <taxon>Spermatophyta</taxon>
        <taxon>Magnoliopsida</taxon>
        <taxon>eudicotyledons</taxon>
        <taxon>Gunneridae</taxon>
        <taxon>Pentapetalae</taxon>
        <taxon>rosids</taxon>
        <taxon>fabids</taxon>
        <taxon>Rosales</taxon>
        <taxon>Moraceae</taxon>
        <taxon>Moreae</taxon>
        <taxon>Morus</taxon>
    </lineage>
</organism>
<reference evidence="2" key="1">
    <citation type="submission" date="2013-01" db="EMBL/GenBank/DDBJ databases">
        <title>Draft Genome Sequence of a Mulberry Tree, Morus notabilis C.K. Schneid.</title>
        <authorList>
            <person name="He N."/>
            <person name="Zhao S."/>
        </authorList>
    </citation>
    <scope>NUCLEOTIDE SEQUENCE</scope>
</reference>
<dbReference type="AlphaFoldDB" id="W9R252"/>
<protein>
    <submittedName>
        <fullName evidence="1">Uncharacterized protein</fullName>
    </submittedName>
</protein>
<accession>W9R252</accession>
<dbReference type="EMBL" id="KE344061">
    <property type="protein sequence ID" value="EXB52103.1"/>
    <property type="molecule type" value="Genomic_DNA"/>
</dbReference>